<dbReference type="Pfam" id="PF00116">
    <property type="entry name" value="COX2"/>
    <property type="match status" value="1"/>
</dbReference>
<keyword evidence="20" id="KW-0560">Oxidoreductase</keyword>
<evidence type="ECO:0000313" key="20">
    <source>
        <dbReference type="EMBL" id="VAW01917.1"/>
    </source>
</evidence>
<dbReference type="Gene3D" id="1.10.287.90">
    <property type="match status" value="1"/>
</dbReference>
<evidence type="ECO:0000256" key="15">
    <source>
        <dbReference type="ARBA" id="ARBA00031389"/>
    </source>
</evidence>
<feature type="domain" description="Cytochrome oxidase subunit II copper A binding" evidence="17">
    <location>
        <begin position="122"/>
        <end position="242"/>
    </location>
</feature>
<dbReference type="InterPro" id="IPR001505">
    <property type="entry name" value="Copper_CuA"/>
</dbReference>
<dbReference type="SUPFAM" id="SSF46626">
    <property type="entry name" value="Cytochrome c"/>
    <property type="match status" value="1"/>
</dbReference>
<accession>A0A3B0SLQ4</accession>
<dbReference type="PANTHER" id="PTHR22888:SF9">
    <property type="entry name" value="CYTOCHROME C OXIDASE SUBUNIT 2"/>
    <property type="match status" value="1"/>
</dbReference>
<dbReference type="EMBL" id="UOEK01000221">
    <property type="protein sequence ID" value="VAW01917.1"/>
    <property type="molecule type" value="Genomic_DNA"/>
</dbReference>
<dbReference type="GO" id="GO:0016491">
    <property type="term" value="F:oxidoreductase activity"/>
    <property type="evidence" value="ECO:0007669"/>
    <property type="project" value="UniProtKB-KW"/>
</dbReference>
<dbReference type="SUPFAM" id="SSF81464">
    <property type="entry name" value="Cytochrome c oxidase subunit II-like, transmembrane region"/>
    <property type="match status" value="1"/>
</dbReference>
<keyword evidence="5" id="KW-0349">Heme</keyword>
<evidence type="ECO:0000256" key="13">
    <source>
        <dbReference type="ARBA" id="ARBA00023008"/>
    </source>
</evidence>
<feature type="transmembrane region" description="Helical" evidence="16">
    <location>
        <begin position="88"/>
        <end position="106"/>
    </location>
</feature>
<evidence type="ECO:0000256" key="6">
    <source>
        <dbReference type="ARBA" id="ARBA00022660"/>
    </source>
</evidence>
<dbReference type="InterPro" id="IPR002429">
    <property type="entry name" value="CcO_II-like_C"/>
</dbReference>
<evidence type="ECO:0000256" key="1">
    <source>
        <dbReference type="ARBA" id="ARBA00004141"/>
    </source>
</evidence>
<dbReference type="SUPFAM" id="SSF49503">
    <property type="entry name" value="Cupredoxins"/>
    <property type="match status" value="1"/>
</dbReference>
<keyword evidence="10" id="KW-0249">Electron transport</keyword>
<sequence>MHPRRLFLFTLTFSVLVLSACAGNGPQSAIEPAGKMAENIDKTWDLVLMLATIVFFLVEGALVVTIWKFRHKKGADDVRPKQIHGNTAVEIAWTIIPALILAILAVPNVKGILEIRTVPVGDDVLQIQVIGHQWWWEFRYPDLVDDQGNVLVTANELYIPEQTRVNLSMTSADVIHSFWVPKLNGKRDLVPGKTSNLTLIADAAQEEPFFGQCAEFCGLSHADMRIKVYVKSAADFDAWTAAQLLPAQIPTDPIAKAGYDTFVSTCAACHAATVQTPNGVEIIGKPYAPNLTHFGSRNTFGGATFENTTELLTQWIHDPSSLKPMNPDANIIPERILGMPSFGLTDAAVAELVALLEGWK</sequence>
<evidence type="ECO:0000256" key="9">
    <source>
        <dbReference type="ARBA" id="ARBA00022967"/>
    </source>
</evidence>
<name>A0A3B0SLQ4_9ZZZZ</name>
<dbReference type="PROSITE" id="PS50857">
    <property type="entry name" value="COX2_CUA"/>
    <property type="match status" value="1"/>
</dbReference>
<evidence type="ECO:0000256" key="5">
    <source>
        <dbReference type="ARBA" id="ARBA00022617"/>
    </source>
</evidence>
<evidence type="ECO:0000256" key="12">
    <source>
        <dbReference type="ARBA" id="ARBA00023004"/>
    </source>
</evidence>
<keyword evidence="4" id="KW-0813">Transport</keyword>
<protein>
    <recommendedName>
        <fullName evidence="3">cytochrome-c oxidase</fullName>
        <ecNumber evidence="3">7.1.1.9</ecNumber>
    </recommendedName>
    <alternativeName>
        <fullName evidence="15">Cytochrome c oxidase polypeptide II</fullName>
    </alternativeName>
</protein>
<dbReference type="InterPro" id="IPR036909">
    <property type="entry name" value="Cyt_c-like_dom_sf"/>
</dbReference>
<evidence type="ECO:0000256" key="10">
    <source>
        <dbReference type="ARBA" id="ARBA00022982"/>
    </source>
</evidence>
<evidence type="ECO:0000256" key="3">
    <source>
        <dbReference type="ARBA" id="ARBA00012949"/>
    </source>
</evidence>
<comment type="subcellular location">
    <subcellularLocation>
        <location evidence="1">Membrane</location>
        <topology evidence="1">Multi-pass membrane protein</topology>
    </subcellularLocation>
</comment>
<evidence type="ECO:0000259" key="17">
    <source>
        <dbReference type="PROSITE" id="PS50857"/>
    </source>
</evidence>
<dbReference type="InterPro" id="IPR008972">
    <property type="entry name" value="Cupredoxin"/>
</dbReference>
<dbReference type="InterPro" id="IPR014222">
    <property type="entry name" value="Cyt_c_oxidase_su2"/>
</dbReference>
<dbReference type="PROSITE" id="PS50999">
    <property type="entry name" value="COX2_TM"/>
    <property type="match status" value="1"/>
</dbReference>
<dbReference type="InterPro" id="IPR011759">
    <property type="entry name" value="Cyt_c_oxidase_su2_TM_dom"/>
</dbReference>
<organism evidence="20">
    <name type="scientific">hydrothermal vent metagenome</name>
    <dbReference type="NCBI Taxonomy" id="652676"/>
    <lineage>
        <taxon>unclassified sequences</taxon>
        <taxon>metagenomes</taxon>
        <taxon>ecological metagenomes</taxon>
    </lineage>
</organism>
<keyword evidence="12" id="KW-0408">Iron</keyword>
<evidence type="ECO:0000259" key="19">
    <source>
        <dbReference type="PROSITE" id="PS51007"/>
    </source>
</evidence>
<keyword evidence="8" id="KW-0479">Metal-binding</keyword>
<gene>
    <name evidence="20" type="ORF">MNBD_ACTINO02-472</name>
</gene>
<evidence type="ECO:0000256" key="11">
    <source>
        <dbReference type="ARBA" id="ARBA00022989"/>
    </source>
</evidence>
<comment type="similarity">
    <text evidence="2">Belongs to the cytochrome c oxidase subunit 2 family.</text>
</comment>
<keyword evidence="14 16" id="KW-0472">Membrane</keyword>
<dbReference type="InterPro" id="IPR036257">
    <property type="entry name" value="Cyt_c_oxidase_su2_TM_sf"/>
</dbReference>
<dbReference type="NCBIfam" id="TIGR02866">
    <property type="entry name" value="CoxB"/>
    <property type="match status" value="1"/>
</dbReference>
<keyword evidence="9" id="KW-1278">Translocase</keyword>
<dbReference type="GO" id="GO:0042773">
    <property type="term" value="P:ATP synthesis coupled electron transport"/>
    <property type="evidence" value="ECO:0007669"/>
    <property type="project" value="TreeGrafter"/>
</dbReference>
<dbReference type="GO" id="GO:0004129">
    <property type="term" value="F:cytochrome-c oxidase activity"/>
    <property type="evidence" value="ECO:0007669"/>
    <property type="project" value="UniProtKB-EC"/>
</dbReference>
<dbReference type="Pfam" id="PF02790">
    <property type="entry name" value="COX2_TM"/>
    <property type="match status" value="1"/>
</dbReference>
<evidence type="ECO:0000256" key="8">
    <source>
        <dbReference type="ARBA" id="ARBA00022723"/>
    </source>
</evidence>
<dbReference type="PRINTS" id="PR01166">
    <property type="entry name" value="CYCOXIDASEII"/>
</dbReference>
<dbReference type="AlphaFoldDB" id="A0A3B0SLQ4"/>
<evidence type="ECO:0000256" key="14">
    <source>
        <dbReference type="ARBA" id="ARBA00023136"/>
    </source>
</evidence>
<keyword evidence="13" id="KW-0186">Copper</keyword>
<dbReference type="InterPro" id="IPR009056">
    <property type="entry name" value="Cyt_c-like_dom"/>
</dbReference>
<evidence type="ECO:0000256" key="2">
    <source>
        <dbReference type="ARBA" id="ARBA00007866"/>
    </source>
</evidence>
<feature type="transmembrane region" description="Helical" evidence="16">
    <location>
        <begin position="46"/>
        <end position="67"/>
    </location>
</feature>
<feature type="domain" description="Cytochrome oxidase subunit II transmembrane region profile" evidence="18">
    <location>
        <begin position="21"/>
        <end position="119"/>
    </location>
</feature>
<dbReference type="EC" id="7.1.1.9" evidence="3"/>
<evidence type="ECO:0000256" key="4">
    <source>
        <dbReference type="ARBA" id="ARBA00022448"/>
    </source>
</evidence>
<dbReference type="PROSITE" id="PS51007">
    <property type="entry name" value="CYTC"/>
    <property type="match status" value="1"/>
</dbReference>
<reference evidence="20" key="1">
    <citation type="submission" date="2018-06" db="EMBL/GenBank/DDBJ databases">
        <authorList>
            <person name="Zhirakovskaya E."/>
        </authorList>
    </citation>
    <scope>NUCLEOTIDE SEQUENCE</scope>
</reference>
<evidence type="ECO:0000259" key="18">
    <source>
        <dbReference type="PROSITE" id="PS50999"/>
    </source>
</evidence>
<dbReference type="GO" id="GO:0005507">
    <property type="term" value="F:copper ion binding"/>
    <property type="evidence" value="ECO:0007669"/>
    <property type="project" value="InterPro"/>
</dbReference>
<evidence type="ECO:0000256" key="7">
    <source>
        <dbReference type="ARBA" id="ARBA00022692"/>
    </source>
</evidence>
<proteinExistence type="inferred from homology"/>
<dbReference type="PANTHER" id="PTHR22888">
    <property type="entry name" value="CYTOCHROME C OXIDASE, SUBUNIT II"/>
    <property type="match status" value="1"/>
</dbReference>
<keyword evidence="11 16" id="KW-1133">Transmembrane helix</keyword>
<dbReference type="Gene3D" id="2.60.40.420">
    <property type="entry name" value="Cupredoxins - blue copper proteins"/>
    <property type="match status" value="1"/>
</dbReference>
<dbReference type="GO" id="GO:0016020">
    <property type="term" value="C:membrane"/>
    <property type="evidence" value="ECO:0007669"/>
    <property type="project" value="UniProtKB-SubCell"/>
</dbReference>
<dbReference type="GO" id="GO:0020037">
    <property type="term" value="F:heme binding"/>
    <property type="evidence" value="ECO:0007669"/>
    <property type="project" value="InterPro"/>
</dbReference>
<keyword evidence="6" id="KW-0679">Respiratory chain</keyword>
<feature type="domain" description="Cytochrome c" evidence="19">
    <location>
        <begin position="253"/>
        <end position="360"/>
    </location>
</feature>
<keyword evidence="7 16" id="KW-0812">Transmembrane</keyword>
<evidence type="ECO:0000256" key="16">
    <source>
        <dbReference type="SAM" id="Phobius"/>
    </source>
</evidence>
<dbReference type="InterPro" id="IPR045187">
    <property type="entry name" value="CcO_II"/>
</dbReference>
<dbReference type="PROSITE" id="PS51257">
    <property type="entry name" value="PROKAR_LIPOPROTEIN"/>
    <property type="match status" value="1"/>
</dbReference>
<dbReference type="PROSITE" id="PS00078">
    <property type="entry name" value="COX2"/>
    <property type="match status" value="1"/>
</dbReference>